<evidence type="ECO:0000313" key="4">
    <source>
        <dbReference type="Proteomes" id="UP000315525"/>
    </source>
</evidence>
<dbReference type="Pfam" id="PF13439">
    <property type="entry name" value="Glyco_transf_4"/>
    <property type="match status" value="1"/>
</dbReference>
<protein>
    <submittedName>
        <fullName evidence="3">Glycosyltransferase</fullName>
    </submittedName>
</protein>
<gene>
    <name evidence="3" type="ORF">E3J62_03545</name>
</gene>
<dbReference type="EMBL" id="SOJN01000046">
    <property type="protein sequence ID" value="TET46685.1"/>
    <property type="molecule type" value="Genomic_DNA"/>
</dbReference>
<feature type="domain" description="Glycosyl transferase family 1" evidence="1">
    <location>
        <begin position="204"/>
        <end position="370"/>
    </location>
</feature>
<dbReference type="PANTHER" id="PTHR45947:SF14">
    <property type="entry name" value="SLL1723 PROTEIN"/>
    <property type="match status" value="1"/>
</dbReference>
<name>A0A523UVV5_UNCT6</name>
<comment type="caution">
    <text evidence="3">The sequence shown here is derived from an EMBL/GenBank/DDBJ whole genome shotgun (WGS) entry which is preliminary data.</text>
</comment>
<dbReference type="GO" id="GO:0016757">
    <property type="term" value="F:glycosyltransferase activity"/>
    <property type="evidence" value="ECO:0007669"/>
    <property type="project" value="InterPro"/>
</dbReference>
<keyword evidence="3" id="KW-0808">Transferase</keyword>
<evidence type="ECO:0000313" key="3">
    <source>
        <dbReference type="EMBL" id="TET46685.1"/>
    </source>
</evidence>
<evidence type="ECO:0000259" key="1">
    <source>
        <dbReference type="Pfam" id="PF00534"/>
    </source>
</evidence>
<evidence type="ECO:0000259" key="2">
    <source>
        <dbReference type="Pfam" id="PF13439"/>
    </source>
</evidence>
<dbReference type="InterPro" id="IPR001296">
    <property type="entry name" value="Glyco_trans_1"/>
</dbReference>
<dbReference type="SUPFAM" id="SSF53756">
    <property type="entry name" value="UDP-Glycosyltransferase/glycogen phosphorylase"/>
    <property type="match status" value="1"/>
</dbReference>
<feature type="domain" description="Glycosyltransferase subfamily 4-like N-terminal" evidence="2">
    <location>
        <begin position="56"/>
        <end position="194"/>
    </location>
</feature>
<dbReference type="InterPro" id="IPR050194">
    <property type="entry name" value="Glycosyltransferase_grp1"/>
</dbReference>
<dbReference type="AlphaFoldDB" id="A0A523UVV5"/>
<dbReference type="Gene3D" id="3.40.50.2000">
    <property type="entry name" value="Glycogen Phosphorylase B"/>
    <property type="match status" value="2"/>
</dbReference>
<proteinExistence type="predicted"/>
<dbReference type="InterPro" id="IPR028098">
    <property type="entry name" value="Glyco_trans_4-like_N"/>
</dbReference>
<accession>A0A523UVV5</accession>
<dbReference type="Pfam" id="PF00534">
    <property type="entry name" value="Glycos_transf_1"/>
    <property type="match status" value="1"/>
</dbReference>
<reference evidence="3 4" key="1">
    <citation type="submission" date="2019-03" db="EMBL/GenBank/DDBJ databases">
        <title>Metabolic potential of uncultured bacteria and archaea associated with petroleum seepage in deep-sea sediments.</title>
        <authorList>
            <person name="Dong X."/>
            <person name="Hubert C."/>
        </authorList>
    </citation>
    <scope>NUCLEOTIDE SEQUENCE [LARGE SCALE GENOMIC DNA]</scope>
    <source>
        <strain evidence="3">E44_bin18</strain>
    </source>
</reference>
<organism evidence="3 4">
    <name type="scientific">candidate division TA06 bacterium</name>
    <dbReference type="NCBI Taxonomy" id="2250710"/>
    <lineage>
        <taxon>Bacteria</taxon>
        <taxon>Bacteria division TA06</taxon>
    </lineage>
</organism>
<dbReference type="PANTHER" id="PTHR45947">
    <property type="entry name" value="SULFOQUINOVOSYL TRANSFERASE SQD2"/>
    <property type="match status" value="1"/>
</dbReference>
<sequence length="399" mass="44870">MELHSGGEEEMLRVAHIKRTYLPISETFIYSYLKNMTGVESHVLAEKQENTDLFPFERRHVLMQQNHLTIGHSRLVHKLTRSPKTGFTLLPRSPFAEKTCKILKPDVIHAHGGYDGFNYVSLKRRLGIPFVTTFYGRDIGAGSKHPYWRKAYSILFRIGDLFLVEGPAMKGKLLAIGCSPLKVRIQRIGVDLDRFSRNDYGERPDTDKVLILMCGRMVEKKGLEYGIRAFSKVHSRFPHTEMRIIGDGPRFGELERLVCSLDLNSSVKMLGYTSHEQYAVQSKAAHIFVQPSVTASDGDSEGGAPTTLLEMQAMGVPIVSTYHDDIPQVVVAGKSAFLVEERDVDGLAEKIGFLVENPQIRGEMGREGRRHVEERHDICRLAKQLEAVYVELAGSGSRS</sequence>
<dbReference type="Proteomes" id="UP000315525">
    <property type="component" value="Unassembled WGS sequence"/>
</dbReference>